<dbReference type="OrthoDB" id="5174895at2"/>
<protein>
    <submittedName>
        <fullName evidence="9">ABC transporter</fullName>
    </submittedName>
</protein>
<keyword evidence="10" id="KW-1185">Reference proteome</keyword>
<accession>A0A1V4HLC5</accession>
<evidence type="ECO:0000313" key="9">
    <source>
        <dbReference type="EMBL" id="OPH58082.1"/>
    </source>
</evidence>
<dbReference type="GO" id="GO:0005886">
    <property type="term" value="C:plasma membrane"/>
    <property type="evidence" value="ECO:0007669"/>
    <property type="project" value="UniProtKB-SubCell"/>
</dbReference>
<keyword evidence="3" id="KW-1003">Cell membrane</keyword>
<evidence type="ECO:0000313" key="10">
    <source>
        <dbReference type="Proteomes" id="UP000190626"/>
    </source>
</evidence>
<dbReference type="Proteomes" id="UP000190626">
    <property type="component" value="Unassembled WGS sequence"/>
</dbReference>
<evidence type="ECO:0000256" key="1">
    <source>
        <dbReference type="ARBA" id="ARBA00004651"/>
    </source>
</evidence>
<feature type="transmembrane region" description="Helical" evidence="7">
    <location>
        <begin position="104"/>
        <end position="123"/>
    </location>
</feature>
<comment type="similarity">
    <text evidence="7">Belongs to the binding-protein-dependent transport system permease family.</text>
</comment>
<dbReference type="PANTHER" id="PTHR30193:SF37">
    <property type="entry name" value="INNER MEMBRANE ABC TRANSPORTER PERMEASE PROTEIN YCJO"/>
    <property type="match status" value="1"/>
</dbReference>
<dbReference type="PROSITE" id="PS50928">
    <property type="entry name" value="ABC_TM1"/>
    <property type="match status" value="1"/>
</dbReference>
<evidence type="ECO:0000256" key="3">
    <source>
        <dbReference type="ARBA" id="ARBA00022475"/>
    </source>
</evidence>
<dbReference type="Pfam" id="PF00528">
    <property type="entry name" value="BPD_transp_1"/>
    <property type="match status" value="1"/>
</dbReference>
<feature type="domain" description="ABC transmembrane type-1" evidence="8">
    <location>
        <begin position="66"/>
        <end position="277"/>
    </location>
</feature>
<dbReference type="STRING" id="1469647.BC351_24360"/>
<feature type="transmembrane region" description="Helical" evidence="7">
    <location>
        <begin position="70"/>
        <end position="92"/>
    </location>
</feature>
<dbReference type="Gene3D" id="1.10.3720.10">
    <property type="entry name" value="MetI-like"/>
    <property type="match status" value="1"/>
</dbReference>
<comment type="subcellular location">
    <subcellularLocation>
        <location evidence="1 7">Cell membrane</location>
        <topology evidence="1 7">Multi-pass membrane protein</topology>
    </subcellularLocation>
</comment>
<proteinExistence type="inferred from homology"/>
<reference evidence="10" key="1">
    <citation type="submission" date="2016-07" db="EMBL/GenBank/DDBJ databases">
        <authorList>
            <person name="Florea S."/>
            <person name="Webb J.S."/>
            <person name="Jaromczyk J."/>
            <person name="Schardl C.L."/>
        </authorList>
    </citation>
    <scope>NUCLEOTIDE SEQUENCE [LARGE SCALE GENOMIC DNA]</scope>
    <source>
        <strain evidence="10">CY1</strain>
    </source>
</reference>
<dbReference type="GO" id="GO:0055085">
    <property type="term" value="P:transmembrane transport"/>
    <property type="evidence" value="ECO:0007669"/>
    <property type="project" value="InterPro"/>
</dbReference>
<evidence type="ECO:0000256" key="7">
    <source>
        <dbReference type="RuleBase" id="RU363032"/>
    </source>
</evidence>
<evidence type="ECO:0000256" key="2">
    <source>
        <dbReference type="ARBA" id="ARBA00022448"/>
    </source>
</evidence>
<feature type="transmembrane region" description="Helical" evidence="7">
    <location>
        <begin position="253"/>
        <end position="278"/>
    </location>
</feature>
<evidence type="ECO:0000256" key="5">
    <source>
        <dbReference type="ARBA" id="ARBA00022989"/>
    </source>
</evidence>
<keyword evidence="6 7" id="KW-0472">Membrane</keyword>
<dbReference type="InterPro" id="IPR000515">
    <property type="entry name" value="MetI-like"/>
</dbReference>
<organism evidence="9 10">
    <name type="scientific">Paenibacillus ferrarius</name>
    <dbReference type="NCBI Taxonomy" id="1469647"/>
    <lineage>
        <taxon>Bacteria</taxon>
        <taxon>Bacillati</taxon>
        <taxon>Bacillota</taxon>
        <taxon>Bacilli</taxon>
        <taxon>Bacillales</taxon>
        <taxon>Paenibacillaceae</taxon>
        <taxon>Paenibacillus</taxon>
    </lineage>
</organism>
<comment type="caution">
    <text evidence="9">The sequence shown here is derived from an EMBL/GenBank/DDBJ whole genome shotgun (WGS) entry which is preliminary data.</text>
</comment>
<evidence type="ECO:0000256" key="4">
    <source>
        <dbReference type="ARBA" id="ARBA00022692"/>
    </source>
</evidence>
<evidence type="ECO:0000256" key="6">
    <source>
        <dbReference type="ARBA" id="ARBA00023136"/>
    </source>
</evidence>
<gene>
    <name evidence="9" type="ORF">BC351_24360</name>
</gene>
<dbReference type="InterPro" id="IPR051393">
    <property type="entry name" value="ABC_transporter_permease"/>
</dbReference>
<sequence length="288" mass="31840">MAKVFKRTYSYAFLIPAAIIYLLIFIFPTIMSFFFSLTRWNLTSWTFIGLDNFKMFFQEASLLIGFKNTLIYALVTCVLKVVLGLLLGVFLTSKIRAKGYLRSVIFFPTLLSTIAVGITFSMMMHPTQGLINTALAAIGIAGPDWLGDTRIALLSVALVDVWKGVGFATVIYIAGILSIPQEYYEALEMDGGGAFRKFWNIILPLSRPATNSVIILSFIGGLRSFDLVWAMTKGGPGFTTDLIASIIYKQYQGGYYGLATAGNVILFIVVTALALPLYSYLNRKEAEL</sequence>
<name>A0A1V4HLC5_9BACL</name>
<dbReference type="AlphaFoldDB" id="A0A1V4HLC5"/>
<dbReference type="RefSeq" id="WP_079412471.1">
    <property type="nucleotide sequence ID" value="NZ_MBTG01000011.1"/>
</dbReference>
<dbReference type="PANTHER" id="PTHR30193">
    <property type="entry name" value="ABC TRANSPORTER PERMEASE PROTEIN"/>
    <property type="match status" value="1"/>
</dbReference>
<dbReference type="InterPro" id="IPR035906">
    <property type="entry name" value="MetI-like_sf"/>
</dbReference>
<feature type="transmembrane region" description="Helical" evidence="7">
    <location>
        <begin position="153"/>
        <end position="179"/>
    </location>
</feature>
<evidence type="ECO:0000259" key="8">
    <source>
        <dbReference type="PROSITE" id="PS50928"/>
    </source>
</evidence>
<dbReference type="CDD" id="cd06261">
    <property type="entry name" value="TM_PBP2"/>
    <property type="match status" value="1"/>
</dbReference>
<dbReference type="EMBL" id="MBTG01000011">
    <property type="protein sequence ID" value="OPH58082.1"/>
    <property type="molecule type" value="Genomic_DNA"/>
</dbReference>
<keyword evidence="2 7" id="KW-0813">Transport</keyword>
<keyword evidence="4 7" id="KW-0812">Transmembrane</keyword>
<dbReference type="SUPFAM" id="SSF161098">
    <property type="entry name" value="MetI-like"/>
    <property type="match status" value="1"/>
</dbReference>
<feature type="transmembrane region" description="Helical" evidence="7">
    <location>
        <begin position="12"/>
        <end position="35"/>
    </location>
</feature>
<keyword evidence="5 7" id="KW-1133">Transmembrane helix</keyword>